<reference evidence="6" key="1">
    <citation type="submission" date="2020-11" db="EMBL/GenBank/DDBJ databases">
        <authorList>
            <person name="Koelle M."/>
            <person name="Horta M.A.C."/>
            <person name="Nowrousian M."/>
            <person name="Ohm R.A."/>
            <person name="Benz P."/>
            <person name="Pilgard A."/>
        </authorList>
    </citation>
    <scope>NUCLEOTIDE SEQUENCE</scope>
    <source>
        <strain evidence="6">FPRL280</strain>
    </source>
</reference>
<sequence length="176" mass="20182">MFVRDAHAYTIAPDDWKVLLSQHRRWINSTVHNLGELVFLDQLCGFCCFSMRFVVMIDLVSMLIQPVTAGYVRILSSLIAYLIYRAVALKEVIPTISIIMIAAVYGSQALVFVLCAKWDMIGWMVFYILAIPLFFLVLPLYSFWKMDDFSLGSMRVVLGESGKKIVVHVRRLVFFS</sequence>
<dbReference type="InterPro" id="IPR004835">
    <property type="entry name" value="Chitin_synth"/>
</dbReference>
<evidence type="ECO:0000256" key="4">
    <source>
        <dbReference type="ARBA" id="ARBA00048014"/>
    </source>
</evidence>
<evidence type="ECO:0000256" key="3">
    <source>
        <dbReference type="ARBA" id="ARBA00023136"/>
    </source>
</evidence>
<dbReference type="AlphaFoldDB" id="A0A8H7NWH5"/>
<dbReference type="GO" id="GO:0031505">
    <property type="term" value="P:fungal-type cell wall organization"/>
    <property type="evidence" value="ECO:0007669"/>
    <property type="project" value="TreeGrafter"/>
</dbReference>
<evidence type="ECO:0000256" key="5">
    <source>
        <dbReference type="SAM" id="Phobius"/>
    </source>
</evidence>
<evidence type="ECO:0000256" key="1">
    <source>
        <dbReference type="ARBA" id="ARBA00004141"/>
    </source>
</evidence>
<protein>
    <recommendedName>
        <fullName evidence="8">Chitin synthase</fullName>
    </recommendedName>
</protein>
<dbReference type="GO" id="GO:0004100">
    <property type="term" value="F:chitin synthase activity"/>
    <property type="evidence" value="ECO:0007669"/>
    <property type="project" value="UniProtKB-EC"/>
</dbReference>
<keyword evidence="5" id="KW-1133">Transmembrane helix</keyword>
<evidence type="ECO:0000313" key="6">
    <source>
        <dbReference type="EMBL" id="KAF9807245.1"/>
    </source>
</evidence>
<dbReference type="PANTHER" id="PTHR22914:SF45">
    <property type="entry name" value="CHITIN SYNTHASE"/>
    <property type="match status" value="1"/>
</dbReference>
<keyword evidence="3 5" id="KW-0472">Membrane</keyword>
<dbReference type="Proteomes" id="UP000639403">
    <property type="component" value="Unassembled WGS sequence"/>
</dbReference>
<accession>A0A8H7NWH5</accession>
<evidence type="ECO:0008006" key="8">
    <source>
        <dbReference type="Google" id="ProtNLM"/>
    </source>
</evidence>
<gene>
    <name evidence="6" type="ORF">IEO21_08297</name>
</gene>
<evidence type="ECO:0000313" key="7">
    <source>
        <dbReference type="Proteomes" id="UP000639403"/>
    </source>
</evidence>
<dbReference type="GO" id="GO:0016020">
    <property type="term" value="C:membrane"/>
    <property type="evidence" value="ECO:0007669"/>
    <property type="project" value="UniProtKB-SubCell"/>
</dbReference>
<feature type="transmembrane region" description="Helical" evidence="5">
    <location>
        <begin position="96"/>
        <end position="114"/>
    </location>
</feature>
<name>A0A8H7NWH5_9APHY</name>
<organism evidence="6 7">
    <name type="scientific">Rhodonia placenta</name>
    <dbReference type="NCBI Taxonomy" id="104341"/>
    <lineage>
        <taxon>Eukaryota</taxon>
        <taxon>Fungi</taxon>
        <taxon>Dikarya</taxon>
        <taxon>Basidiomycota</taxon>
        <taxon>Agaricomycotina</taxon>
        <taxon>Agaricomycetes</taxon>
        <taxon>Polyporales</taxon>
        <taxon>Adustoporiaceae</taxon>
        <taxon>Rhodonia</taxon>
    </lineage>
</organism>
<dbReference type="Pfam" id="PF03142">
    <property type="entry name" value="Chitin_synth_2"/>
    <property type="match status" value="1"/>
</dbReference>
<evidence type="ECO:0000256" key="2">
    <source>
        <dbReference type="ARBA" id="ARBA00022692"/>
    </source>
</evidence>
<dbReference type="GO" id="GO:0030428">
    <property type="term" value="C:cell septum"/>
    <property type="evidence" value="ECO:0007669"/>
    <property type="project" value="TreeGrafter"/>
</dbReference>
<dbReference type="EMBL" id="JADOXO010000284">
    <property type="protein sequence ID" value="KAF9807245.1"/>
    <property type="molecule type" value="Genomic_DNA"/>
</dbReference>
<comment type="caution">
    <text evidence="6">The sequence shown here is derived from an EMBL/GenBank/DDBJ whole genome shotgun (WGS) entry which is preliminary data.</text>
</comment>
<dbReference type="PANTHER" id="PTHR22914">
    <property type="entry name" value="CHITIN SYNTHASE"/>
    <property type="match status" value="1"/>
</dbReference>
<dbReference type="GO" id="GO:0006031">
    <property type="term" value="P:chitin biosynthetic process"/>
    <property type="evidence" value="ECO:0007669"/>
    <property type="project" value="TreeGrafter"/>
</dbReference>
<feature type="transmembrane region" description="Helical" evidence="5">
    <location>
        <begin position="120"/>
        <end position="144"/>
    </location>
</feature>
<comment type="catalytic activity">
    <reaction evidence="4">
        <text>[(1-&gt;4)-N-acetyl-beta-D-glucosaminyl](n) + UDP-N-acetyl-alpha-D-glucosamine = [(1-&gt;4)-N-acetyl-beta-D-glucosaminyl](n+1) + UDP + H(+)</text>
        <dbReference type="Rhea" id="RHEA:16637"/>
        <dbReference type="Rhea" id="RHEA-COMP:9593"/>
        <dbReference type="Rhea" id="RHEA-COMP:9595"/>
        <dbReference type="ChEBI" id="CHEBI:15378"/>
        <dbReference type="ChEBI" id="CHEBI:17029"/>
        <dbReference type="ChEBI" id="CHEBI:57705"/>
        <dbReference type="ChEBI" id="CHEBI:58223"/>
        <dbReference type="EC" id="2.4.1.16"/>
    </reaction>
</comment>
<feature type="transmembrane region" description="Helical" evidence="5">
    <location>
        <begin position="63"/>
        <end position="84"/>
    </location>
</feature>
<comment type="subcellular location">
    <subcellularLocation>
        <location evidence="1">Membrane</location>
        <topology evidence="1">Multi-pass membrane protein</topology>
    </subcellularLocation>
</comment>
<proteinExistence type="predicted"/>
<keyword evidence="2 5" id="KW-0812">Transmembrane</keyword>
<dbReference type="GO" id="GO:0071944">
    <property type="term" value="C:cell periphery"/>
    <property type="evidence" value="ECO:0007669"/>
    <property type="project" value="TreeGrafter"/>
</dbReference>
<reference evidence="6" key="2">
    <citation type="journal article" name="Front. Microbiol.">
        <title>Degradative Capacity of Two Strains of Rhodonia placenta: From Phenotype to Genotype.</title>
        <authorList>
            <person name="Kolle M."/>
            <person name="Horta M.A.C."/>
            <person name="Nowrousian M."/>
            <person name="Ohm R.A."/>
            <person name="Benz J.P."/>
            <person name="Pilgard A."/>
        </authorList>
    </citation>
    <scope>NUCLEOTIDE SEQUENCE</scope>
    <source>
        <strain evidence="6">FPRL280</strain>
    </source>
</reference>